<dbReference type="SMART" id="SM00516">
    <property type="entry name" value="SEC14"/>
    <property type="match status" value="1"/>
</dbReference>
<dbReference type="InterPro" id="IPR036865">
    <property type="entry name" value="CRAL-TRIO_dom_sf"/>
</dbReference>
<dbReference type="PANTHER" id="PTHR11106">
    <property type="entry name" value="GANGLIOSIDE INDUCED DIFFERENTIATION ASSOCIATED PROTEIN 2-RELATED"/>
    <property type="match status" value="1"/>
</dbReference>
<feature type="compositionally biased region" description="Basic and acidic residues" evidence="1">
    <location>
        <begin position="24"/>
        <end position="41"/>
    </location>
</feature>
<dbReference type="CDD" id="cd00170">
    <property type="entry name" value="SEC14"/>
    <property type="match status" value="1"/>
</dbReference>
<dbReference type="Gene3D" id="3.40.220.10">
    <property type="entry name" value="Leucine Aminopeptidase, subunit E, domain 1"/>
    <property type="match status" value="1"/>
</dbReference>
<dbReference type="OrthoDB" id="365077at2759"/>
<dbReference type="Pfam" id="PF01661">
    <property type="entry name" value="Macro"/>
    <property type="match status" value="1"/>
</dbReference>
<dbReference type="InterPro" id="IPR001251">
    <property type="entry name" value="CRAL-TRIO_dom"/>
</dbReference>
<dbReference type="SUPFAM" id="SSF52949">
    <property type="entry name" value="Macro domain-like"/>
    <property type="match status" value="1"/>
</dbReference>
<evidence type="ECO:0000313" key="5">
    <source>
        <dbReference type="Proteomes" id="UP000241890"/>
    </source>
</evidence>
<dbReference type="InParanoid" id="A0A2R5GHW9"/>
<evidence type="ECO:0000259" key="2">
    <source>
        <dbReference type="PROSITE" id="PS50191"/>
    </source>
</evidence>
<dbReference type="PANTHER" id="PTHR11106:SF72">
    <property type="entry name" value="GANGLIOSIDE-INDUCED DIFFERENTIATION-ASSOCIATED PROTEIN 2"/>
    <property type="match status" value="1"/>
</dbReference>
<sequence>MSEARAWRDDAWSPVAPAPESELDAARQAEAAADRRAGEKGEEGEETHANPARAGATSSGDEARKGAAGAEGQGKPPVPPRPARSFRNGASRSLSTPSSSPTGPKATFAAREEINATIELLCGNAQSFVDLHVDALVNRTNERLNDWSGLSSEILARAGPMLEEECSHVPSKCHIGEAKITAGCQLHAAYVIHTVGPKFSTQYETAAQSALHMCYRNVLTICKERRLRSVAMPLLYSRERGYPREDGAQTAVRTIRRFLDHFVDDFDRVVLYLGNDAEDTAHIRRALALYCPRSRAEEVWSMSVLPENTGNEWGEIVLEDRRVRISSSFPSVTSTVDGNYMPVGRPGPPPPPPARAFTEVVYGVDTLVDNLAYTRLLERADDEDFKDMVALNIIYRGGNDMMGRPIVVIAAANLTHEVREERLLLYFVHVCDKLSRHPKGFVVVFFDHPGASEHLPGLSWFKHQYEEVIGRKYKKNLRRMYVVHATWQLKALFWGAMPFVSSKFWDKFYYLDSLEELYRYIPAECILLPSVVFRHDKRLEVQAAQSWF</sequence>
<accession>A0A2R5GHW9</accession>
<feature type="compositionally biased region" description="Basic and acidic residues" evidence="1">
    <location>
        <begin position="1"/>
        <end position="11"/>
    </location>
</feature>
<gene>
    <name evidence="4" type="ORF">FCC1311_055402</name>
</gene>
<dbReference type="SUPFAM" id="SSF52087">
    <property type="entry name" value="CRAL/TRIO domain"/>
    <property type="match status" value="1"/>
</dbReference>
<feature type="domain" description="Macro" evidence="3">
    <location>
        <begin position="105"/>
        <end position="291"/>
    </location>
</feature>
<protein>
    <submittedName>
        <fullName evidence="4">Ganglioside-induced differentiation-associated protein 2</fullName>
    </submittedName>
</protein>
<organism evidence="4 5">
    <name type="scientific">Hondaea fermentalgiana</name>
    <dbReference type="NCBI Taxonomy" id="2315210"/>
    <lineage>
        <taxon>Eukaryota</taxon>
        <taxon>Sar</taxon>
        <taxon>Stramenopiles</taxon>
        <taxon>Bigyra</taxon>
        <taxon>Labyrinthulomycetes</taxon>
        <taxon>Thraustochytrida</taxon>
        <taxon>Thraustochytriidae</taxon>
        <taxon>Hondaea</taxon>
    </lineage>
</organism>
<feature type="compositionally biased region" description="Low complexity" evidence="1">
    <location>
        <begin position="91"/>
        <end position="102"/>
    </location>
</feature>
<dbReference type="SMART" id="SM00506">
    <property type="entry name" value="A1pp"/>
    <property type="match status" value="1"/>
</dbReference>
<dbReference type="InterPro" id="IPR043472">
    <property type="entry name" value="Macro_dom-like"/>
</dbReference>
<dbReference type="Gene3D" id="3.40.525.10">
    <property type="entry name" value="CRAL-TRIO lipid binding domain"/>
    <property type="match status" value="1"/>
</dbReference>
<keyword evidence="5" id="KW-1185">Reference proteome</keyword>
<name>A0A2R5GHW9_9STRA</name>
<evidence type="ECO:0000313" key="4">
    <source>
        <dbReference type="EMBL" id="GBG29318.1"/>
    </source>
</evidence>
<dbReference type="PROSITE" id="PS50191">
    <property type="entry name" value="CRAL_TRIO"/>
    <property type="match status" value="1"/>
</dbReference>
<evidence type="ECO:0000256" key="1">
    <source>
        <dbReference type="SAM" id="MobiDB-lite"/>
    </source>
</evidence>
<dbReference type="AlphaFoldDB" id="A0A2R5GHW9"/>
<feature type="domain" description="CRAL-TRIO" evidence="2">
    <location>
        <begin position="381"/>
        <end position="540"/>
    </location>
</feature>
<dbReference type="Pfam" id="PF13716">
    <property type="entry name" value="CRAL_TRIO_2"/>
    <property type="match status" value="1"/>
</dbReference>
<proteinExistence type="predicted"/>
<dbReference type="PROSITE" id="PS51154">
    <property type="entry name" value="MACRO"/>
    <property type="match status" value="1"/>
</dbReference>
<dbReference type="InterPro" id="IPR002589">
    <property type="entry name" value="Macro_dom"/>
</dbReference>
<feature type="region of interest" description="Disordered" evidence="1">
    <location>
        <begin position="1"/>
        <end position="105"/>
    </location>
</feature>
<comment type="caution">
    <text evidence="4">The sequence shown here is derived from an EMBL/GenBank/DDBJ whole genome shotgun (WGS) entry which is preliminary data.</text>
</comment>
<reference evidence="4 5" key="1">
    <citation type="submission" date="2017-12" db="EMBL/GenBank/DDBJ databases">
        <title>Sequencing, de novo assembly and annotation of complete genome of a new Thraustochytrid species, strain FCC1311.</title>
        <authorList>
            <person name="Sedici K."/>
            <person name="Godart F."/>
            <person name="Aiese Cigliano R."/>
            <person name="Sanseverino W."/>
            <person name="Barakat M."/>
            <person name="Ortet P."/>
            <person name="Marechal E."/>
            <person name="Cagnac O."/>
            <person name="Amato A."/>
        </authorList>
    </citation>
    <scope>NUCLEOTIDE SEQUENCE [LARGE SCALE GENOMIC DNA]</scope>
</reference>
<evidence type="ECO:0000259" key="3">
    <source>
        <dbReference type="PROSITE" id="PS51154"/>
    </source>
</evidence>
<dbReference type="EMBL" id="BEYU01000056">
    <property type="protein sequence ID" value="GBG29318.1"/>
    <property type="molecule type" value="Genomic_DNA"/>
</dbReference>
<dbReference type="Proteomes" id="UP000241890">
    <property type="component" value="Unassembled WGS sequence"/>
</dbReference>